<evidence type="ECO:0000313" key="3">
    <source>
        <dbReference type="Proteomes" id="UP000054144"/>
    </source>
</evidence>
<evidence type="ECO:0000256" key="1">
    <source>
        <dbReference type="SAM" id="MobiDB-lite"/>
    </source>
</evidence>
<organism evidence="2 3">
    <name type="scientific">Fistulina hepatica ATCC 64428</name>
    <dbReference type="NCBI Taxonomy" id="1128425"/>
    <lineage>
        <taxon>Eukaryota</taxon>
        <taxon>Fungi</taxon>
        <taxon>Dikarya</taxon>
        <taxon>Basidiomycota</taxon>
        <taxon>Agaricomycotina</taxon>
        <taxon>Agaricomycetes</taxon>
        <taxon>Agaricomycetidae</taxon>
        <taxon>Agaricales</taxon>
        <taxon>Fistulinaceae</taxon>
        <taxon>Fistulina</taxon>
    </lineage>
</organism>
<dbReference type="EMBL" id="KN881648">
    <property type="protein sequence ID" value="KIY51742.1"/>
    <property type="molecule type" value="Genomic_DNA"/>
</dbReference>
<gene>
    <name evidence="2" type="ORF">FISHEDRAFT_36562</name>
</gene>
<reference evidence="2 3" key="1">
    <citation type="journal article" date="2015" name="Fungal Genet. Biol.">
        <title>Evolution of novel wood decay mechanisms in Agaricales revealed by the genome sequences of Fistulina hepatica and Cylindrobasidium torrendii.</title>
        <authorList>
            <person name="Floudas D."/>
            <person name="Held B.W."/>
            <person name="Riley R."/>
            <person name="Nagy L.G."/>
            <person name="Koehler G."/>
            <person name="Ransdell A.S."/>
            <person name="Younus H."/>
            <person name="Chow J."/>
            <person name="Chiniquy J."/>
            <person name="Lipzen A."/>
            <person name="Tritt A."/>
            <person name="Sun H."/>
            <person name="Haridas S."/>
            <person name="LaButti K."/>
            <person name="Ohm R.A."/>
            <person name="Kues U."/>
            <person name="Blanchette R.A."/>
            <person name="Grigoriev I.V."/>
            <person name="Minto R.E."/>
            <person name="Hibbett D.S."/>
        </authorList>
    </citation>
    <scope>NUCLEOTIDE SEQUENCE [LARGE SCALE GENOMIC DNA]</scope>
    <source>
        <strain evidence="2 3">ATCC 64428</strain>
    </source>
</reference>
<sequence length="118" mass="12782">MHGGSAPVDSDPFNYRQSNSPSNGFGYDICIECLDHAPWPSSTSLQAAEQHLSRLETAWARRAAAASTEPLSPEGEWTIPPRPPPNANSIVHLPFPSSPISTNSTVSQVISVLKFLER</sequence>
<proteinExistence type="predicted"/>
<accession>A0A0D7AJJ8</accession>
<protein>
    <submittedName>
        <fullName evidence="2">Uncharacterized protein</fullName>
    </submittedName>
</protein>
<dbReference type="OrthoDB" id="3008032at2759"/>
<feature type="region of interest" description="Disordered" evidence="1">
    <location>
        <begin position="64"/>
        <end position="88"/>
    </location>
</feature>
<keyword evidence="3" id="KW-1185">Reference proteome</keyword>
<dbReference type="Proteomes" id="UP000054144">
    <property type="component" value="Unassembled WGS sequence"/>
</dbReference>
<name>A0A0D7AJJ8_9AGAR</name>
<feature type="non-terminal residue" evidence="2">
    <location>
        <position position="118"/>
    </location>
</feature>
<dbReference type="AlphaFoldDB" id="A0A0D7AJJ8"/>
<evidence type="ECO:0000313" key="2">
    <source>
        <dbReference type="EMBL" id="KIY51742.1"/>
    </source>
</evidence>